<dbReference type="SUPFAM" id="SSF53756">
    <property type="entry name" value="UDP-Glycosyltransferase/glycogen phosphorylase"/>
    <property type="match status" value="1"/>
</dbReference>
<dbReference type="PANTHER" id="PTHR45947:SF3">
    <property type="entry name" value="SULFOQUINOVOSYL TRANSFERASE SQD2"/>
    <property type="match status" value="1"/>
</dbReference>
<keyword evidence="3" id="KW-1185">Reference proteome</keyword>
<name>A0A1Z4N8V0_9CYAN</name>
<sequence>MTNSKLRVLFVSHAYVVGVNQGKLNAIAQTGQVEIGLLTPSNWKALEWNRQFEVEKPYPNIQVYTAPVMFSGRGGAHVYTPWHLWQVLQDFQPDIVQVEEEVFSLCTFELAIWSRITGKPMVVFGWENMDRSLPIARRWVRQFVMNTAKLMLPGNQDGANLLRQWGYTGLMEVMPQMGVDTQLFSPRSPENKSENKNEEFHIGFLGRLVPEKGVDTIFGAARLLKEKGLNTRIIICGSGSYEEVLKQEAQKQQIADLVVWRGSVRHEQAPEAISKFDVLVLPSLTAATWKEQFGHVLIEAMAMGVPVVGSSSGEIANVIARSDLVFPEGESAGLATILERMIRNPNWRQELKQHGMARVNQHYSHERIAERLINLWQPLIRQTSIHAYAMNKS</sequence>
<evidence type="ECO:0000259" key="1">
    <source>
        <dbReference type="Pfam" id="PF00534"/>
    </source>
</evidence>
<dbReference type="Pfam" id="PF00534">
    <property type="entry name" value="Glycos_transf_1"/>
    <property type="match status" value="1"/>
</dbReference>
<protein>
    <submittedName>
        <fullName evidence="2">Group 1 glycosyl transferase</fullName>
    </submittedName>
</protein>
<reference evidence="2 3" key="1">
    <citation type="submission" date="2017-06" db="EMBL/GenBank/DDBJ databases">
        <title>Genome sequencing of cyanobaciteial culture collection at National Institute for Environmental Studies (NIES).</title>
        <authorList>
            <person name="Hirose Y."/>
            <person name="Shimura Y."/>
            <person name="Fujisawa T."/>
            <person name="Nakamura Y."/>
            <person name="Kawachi M."/>
        </authorList>
    </citation>
    <scope>NUCLEOTIDE SEQUENCE [LARGE SCALE GENOMIC DNA]</scope>
    <source>
        <strain evidence="2 3">NIES-37</strain>
    </source>
</reference>
<organism evidence="2 3">
    <name type="scientific">Tolypothrix tenuis PCC 7101</name>
    <dbReference type="NCBI Taxonomy" id="231146"/>
    <lineage>
        <taxon>Bacteria</taxon>
        <taxon>Bacillati</taxon>
        <taxon>Cyanobacteriota</taxon>
        <taxon>Cyanophyceae</taxon>
        <taxon>Nostocales</taxon>
        <taxon>Tolypothrichaceae</taxon>
        <taxon>Tolypothrix</taxon>
    </lineage>
</organism>
<accession>A0A1Z4N8V0</accession>
<dbReference type="InterPro" id="IPR001296">
    <property type="entry name" value="Glyco_trans_1"/>
</dbReference>
<dbReference type="AlphaFoldDB" id="A0A1Z4N8V0"/>
<dbReference type="RefSeq" id="WP_096582162.1">
    <property type="nucleotide sequence ID" value="NZ_CAWNJS010000001.1"/>
</dbReference>
<dbReference type="GO" id="GO:0016757">
    <property type="term" value="F:glycosyltransferase activity"/>
    <property type="evidence" value="ECO:0007669"/>
    <property type="project" value="InterPro"/>
</dbReference>
<evidence type="ECO:0000313" key="2">
    <source>
        <dbReference type="EMBL" id="BAZ02148.1"/>
    </source>
</evidence>
<dbReference type="KEGG" id="ttq:NIES37_61570"/>
<proteinExistence type="predicted"/>
<dbReference type="Proteomes" id="UP000218785">
    <property type="component" value="Chromosome"/>
</dbReference>
<keyword evidence="2" id="KW-0808">Transferase</keyword>
<evidence type="ECO:0000313" key="3">
    <source>
        <dbReference type="Proteomes" id="UP000218785"/>
    </source>
</evidence>
<gene>
    <name evidence="2" type="ORF">NIES37_61570</name>
</gene>
<dbReference type="CDD" id="cd03801">
    <property type="entry name" value="GT4_PimA-like"/>
    <property type="match status" value="1"/>
</dbReference>
<dbReference type="EMBL" id="AP018248">
    <property type="protein sequence ID" value="BAZ02148.1"/>
    <property type="molecule type" value="Genomic_DNA"/>
</dbReference>
<feature type="domain" description="Glycosyl transferase family 1" evidence="1">
    <location>
        <begin position="192"/>
        <end position="355"/>
    </location>
</feature>
<dbReference type="PANTHER" id="PTHR45947">
    <property type="entry name" value="SULFOQUINOVOSYL TRANSFERASE SQD2"/>
    <property type="match status" value="1"/>
</dbReference>
<dbReference type="InterPro" id="IPR050194">
    <property type="entry name" value="Glycosyltransferase_grp1"/>
</dbReference>
<dbReference type="Gene3D" id="3.40.50.2000">
    <property type="entry name" value="Glycogen Phosphorylase B"/>
    <property type="match status" value="2"/>
</dbReference>